<dbReference type="Proteomes" id="UP000732378">
    <property type="component" value="Unassembled WGS sequence"/>
</dbReference>
<keyword evidence="3" id="KW-1185">Reference proteome</keyword>
<name>A0ABS2M560_9ACTN</name>
<gene>
    <name evidence="2" type="ORF">JOE61_000121</name>
</gene>
<comment type="caution">
    <text evidence="2">The sequence shown here is derived from an EMBL/GenBank/DDBJ whole genome shotgun (WGS) entry which is preliminary data.</text>
</comment>
<protein>
    <submittedName>
        <fullName evidence="2">Phosphoglycerate mutase</fullName>
        <ecNumber evidence="2">5.4.2.12</ecNumber>
    </submittedName>
</protein>
<feature type="region of interest" description="Disordered" evidence="1">
    <location>
        <begin position="101"/>
        <end position="125"/>
    </location>
</feature>
<proteinExistence type="predicted"/>
<dbReference type="PANTHER" id="PTHR48100">
    <property type="entry name" value="BROAD-SPECIFICITY PHOSPHATASE YOR283W-RELATED"/>
    <property type="match status" value="1"/>
</dbReference>
<reference evidence="2 3" key="1">
    <citation type="submission" date="2021-01" db="EMBL/GenBank/DDBJ databases">
        <title>Sequencing the genomes of 1000 actinobacteria strains.</title>
        <authorList>
            <person name="Klenk H.-P."/>
        </authorList>
    </citation>
    <scope>NUCLEOTIDE SEQUENCE [LARGE SCALE GENOMIC DNA]</scope>
    <source>
        <strain evidence="2 3">DSM 18239</strain>
    </source>
</reference>
<dbReference type="EC" id="5.4.2.12" evidence="2"/>
<dbReference type="GO" id="GO:0004619">
    <property type="term" value="F:phosphoglycerate mutase activity"/>
    <property type="evidence" value="ECO:0007669"/>
    <property type="project" value="UniProtKB-EC"/>
</dbReference>
<dbReference type="SUPFAM" id="SSF53254">
    <property type="entry name" value="Phosphoglycerate mutase-like"/>
    <property type="match status" value="1"/>
</dbReference>
<dbReference type="SMART" id="SM00855">
    <property type="entry name" value="PGAM"/>
    <property type="match status" value="1"/>
</dbReference>
<dbReference type="InterPro" id="IPR029033">
    <property type="entry name" value="His_PPase_superfam"/>
</dbReference>
<organism evidence="2 3">
    <name type="scientific">Nocardioides salarius</name>
    <dbReference type="NCBI Taxonomy" id="374513"/>
    <lineage>
        <taxon>Bacteria</taxon>
        <taxon>Bacillati</taxon>
        <taxon>Actinomycetota</taxon>
        <taxon>Actinomycetes</taxon>
        <taxon>Propionibacteriales</taxon>
        <taxon>Nocardioidaceae</taxon>
        <taxon>Nocardioides</taxon>
    </lineage>
</organism>
<dbReference type="InterPro" id="IPR013078">
    <property type="entry name" value="His_Pase_superF_clade-1"/>
</dbReference>
<dbReference type="Pfam" id="PF00300">
    <property type="entry name" value="His_Phos_1"/>
    <property type="match status" value="1"/>
</dbReference>
<keyword evidence="2" id="KW-0413">Isomerase</keyword>
<dbReference type="Gene3D" id="3.40.50.1240">
    <property type="entry name" value="Phosphoglycerate mutase-like"/>
    <property type="match status" value="1"/>
</dbReference>
<dbReference type="InterPro" id="IPR050275">
    <property type="entry name" value="PGM_Phosphatase"/>
</dbReference>
<dbReference type="EMBL" id="JAFBBZ010000001">
    <property type="protein sequence ID" value="MBM7506307.1"/>
    <property type="molecule type" value="Genomic_DNA"/>
</dbReference>
<evidence type="ECO:0000313" key="3">
    <source>
        <dbReference type="Proteomes" id="UP000732378"/>
    </source>
</evidence>
<dbReference type="RefSeq" id="WP_193668776.1">
    <property type="nucleotide sequence ID" value="NZ_JACDTV010000006.1"/>
</dbReference>
<evidence type="ECO:0000313" key="2">
    <source>
        <dbReference type="EMBL" id="MBM7506307.1"/>
    </source>
</evidence>
<accession>A0ABS2M560</accession>
<dbReference type="PANTHER" id="PTHR48100:SF1">
    <property type="entry name" value="HISTIDINE PHOSPHATASE FAMILY PROTEIN-RELATED"/>
    <property type="match status" value="1"/>
</dbReference>
<dbReference type="CDD" id="cd07067">
    <property type="entry name" value="HP_PGM_like"/>
    <property type="match status" value="1"/>
</dbReference>
<evidence type="ECO:0000256" key="1">
    <source>
        <dbReference type="SAM" id="MobiDB-lite"/>
    </source>
</evidence>
<sequence>MTTLHLLTHPEATHVVDGLVGGWYDADLTERGTQEAHAVAAEVAARLSPALAAGERVAVVSSDLVRCRRTAELVATALGEGVPVRLDRRLREQSYGAAEGRPVGSCAWRPPASGDDALHHHDGVPGSETRWQVADRVQASVREHLAAAPEHLVLVTHGGAATYVVTTFVGMAVEAVGPVRFVTPPGSISTLRLDPATGDRRVESVGDLGHLGHLGHLERSSR</sequence>